<name>A0A508WXE5_9HYPH</name>
<evidence type="ECO:0000313" key="2">
    <source>
        <dbReference type="EMBL" id="VTZ60353.1"/>
    </source>
</evidence>
<reference evidence="2" key="1">
    <citation type="submission" date="2019-06" db="EMBL/GenBank/DDBJ databases">
        <authorList>
            <person name="Le Quere A."/>
            <person name="Colella S."/>
        </authorList>
    </citation>
    <scope>NUCLEOTIDE SEQUENCE</scope>
    <source>
        <strain evidence="2">EmedicaeMD41</strain>
    </source>
</reference>
<proteinExistence type="predicted"/>
<evidence type="ECO:0000259" key="1">
    <source>
        <dbReference type="Pfam" id="PF06114"/>
    </source>
</evidence>
<organism evidence="2">
    <name type="scientific">Sinorhizobium medicae</name>
    <dbReference type="NCBI Taxonomy" id="110321"/>
    <lineage>
        <taxon>Bacteria</taxon>
        <taxon>Pseudomonadati</taxon>
        <taxon>Pseudomonadota</taxon>
        <taxon>Alphaproteobacteria</taxon>
        <taxon>Hyphomicrobiales</taxon>
        <taxon>Rhizobiaceae</taxon>
        <taxon>Sinorhizobium/Ensifer group</taxon>
        <taxon>Sinorhizobium</taxon>
    </lineage>
</organism>
<dbReference type="Pfam" id="PF06114">
    <property type="entry name" value="Peptidase_M78"/>
    <property type="match status" value="1"/>
</dbReference>
<dbReference type="EMBL" id="CABFNB010000057">
    <property type="protein sequence ID" value="VTZ60353.1"/>
    <property type="molecule type" value="Genomic_DNA"/>
</dbReference>
<sequence>MAKDYFTSRGLNTPKMMAEAVKYRHEFDMAYVELVDIVSILEFRLVERYPNFRLAIRADAEMQEDAVTEPHLDRITVRRSVYIAACEDDVKARFTLAHELGHFLLHREKQVQMHKDQRGAVQEISRMTADESIEDQADMFARHFLAPPSLAFKHKDDPEHLAAIARIPLSIARGNITMSKRRESCALRNVTGPRKDMTPHG</sequence>
<protein>
    <recommendedName>
        <fullName evidence="1">IrrE N-terminal-like domain-containing protein</fullName>
    </recommendedName>
</protein>
<accession>A0A508WXE5</accession>
<dbReference type="InterPro" id="IPR010359">
    <property type="entry name" value="IrrE_HExxH"/>
</dbReference>
<dbReference type="RefSeq" id="WP_081612412.1">
    <property type="nucleotide sequence ID" value="NZ_CABFNB010000057.1"/>
</dbReference>
<dbReference type="Gene3D" id="1.10.10.2910">
    <property type="match status" value="1"/>
</dbReference>
<feature type="domain" description="IrrE N-terminal-like" evidence="1">
    <location>
        <begin position="71"/>
        <end position="147"/>
    </location>
</feature>
<dbReference type="Proteomes" id="UP000507954">
    <property type="component" value="Unassembled WGS sequence"/>
</dbReference>
<dbReference type="AlphaFoldDB" id="A0A508WXE5"/>
<gene>
    <name evidence="2" type="ORF">EMEDMD4_150132</name>
</gene>